<gene>
    <name evidence="1" type="ORF">OJF2_37500</name>
</gene>
<dbReference type="AlphaFoldDB" id="A0A5B9W3K9"/>
<evidence type="ECO:0000313" key="1">
    <source>
        <dbReference type="EMBL" id="QEH35203.1"/>
    </source>
</evidence>
<evidence type="ECO:0000313" key="2">
    <source>
        <dbReference type="Proteomes" id="UP000324233"/>
    </source>
</evidence>
<name>A0A5B9W3K9_9BACT</name>
<evidence type="ECO:0008006" key="3">
    <source>
        <dbReference type="Google" id="ProtNLM"/>
    </source>
</evidence>
<dbReference type="KEGG" id="agv:OJF2_37500"/>
<keyword evidence="2" id="KW-1185">Reference proteome</keyword>
<organism evidence="1 2">
    <name type="scientific">Aquisphaera giovannonii</name>
    <dbReference type="NCBI Taxonomy" id="406548"/>
    <lineage>
        <taxon>Bacteria</taxon>
        <taxon>Pseudomonadati</taxon>
        <taxon>Planctomycetota</taxon>
        <taxon>Planctomycetia</taxon>
        <taxon>Isosphaerales</taxon>
        <taxon>Isosphaeraceae</taxon>
        <taxon>Aquisphaera</taxon>
    </lineage>
</organism>
<dbReference type="EMBL" id="CP042997">
    <property type="protein sequence ID" value="QEH35203.1"/>
    <property type="molecule type" value="Genomic_DNA"/>
</dbReference>
<protein>
    <recommendedName>
        <fullName evidence="3">DUF104 domain-containing protein</fullName>
    </recommendedName>
</protein>
<reference evidence="1 2" key="1">
    <citation type="submission" date="2019-08" db="EMBL/GenBank/DDBJ databases">
        <title>Deep-cultivation of Planctomycetes and their phenomic and genomic characterization uncovers novel biology.</title>
        <authorList>
            <person name="Wiegand S."/>
            <person name="Jogler M."/>
            <person name="Boedeker C."/>
            <person name="Pinto D."/>
            <person name="Vollmers J."/>
            <person name="Rivas-Marin E."/>
            <person name="Kohn T."/>
            <person name="Peeters S.H."/>
            <person name="Heuer A."/>
            <person name="Rast P."/>
            <person name="Oberbeckmann S."/>
            <person name="Bunk B."/>
            <person name="Jeske O."/>
            <person name="Meyerdierks A."/>
            <person name="Storesund J.E."/>
            <person name="Kallscheuer N."/>
            <person name="Luecker S."/>
            <person name="Lage O.M."/>
            <person name="Pohl T."/>
            <person name="Merkel B.J."/>
            <person name="Hornburger P."/>
            <person name="Mueller R.-W."/>
            <person name="Bruemmer F."/>
            <person name="Labrenz M."/>
            <person name="Spormann A.M."/>
            <person name="Op den Camp H."/>
            <person name="Overmann J."/>
            <person name="Amann R."/>
            <person name="Jetten M.S.M."/>
            <person name="Mascher T."/>
            <person name="Medema M.H."/>
            <person name="Devos D.P."/>
            <person name="Kaster A.-K."/>
            <person name="Ovreas L."/>
            <person name="Rohde M."/>
            <person name="Galperin M.Y."/>
            <person name="Jogler C."/>
        </authorList>
    </citation>
    <scope>NUCLEOTIDE SEQUENCE [LARGE SCALE GENOMIC DNA]</scope>
    <source>
        <strain evidence="1 2">OJF2</strain>
    </source>
</reference>
<sequence>MSTVLRGFIRNGRVEVDEPIDLPEGTEVVVAPGGAGRDDGPVSPEEIARVLAAMQRLQPLEIPDEVAADLDAWERQVNRRGIERSESGIEDVFR</sequence>
<proteinExistence type="predicted"/>
<accession>A0A5B9W3K9</accession>
<dbReference type="Proteomes" id="UP000324233">
    <property type="component" value="Chromosome"/>
</dbReference>
<dbReference type="RefSeq" id="WP_168221897.1">
    <property type="nucleotide sequence ID" value="NZ_CP042997.1"/>
</dbReference>